<reference evidence="1 2" key="1">
    <citation type="submission" date="2016-04" db="EMBL/GenBank/DDBJ databases">
        <title>Genome analyses suggest a sexual origin of heterokaryosis in a supposedly ancient asexual fungus.</title>
        <authorList>
            <person name="Ropars J."/>
            <person name="Sedzielewska K."/>
            <person name="Noel J."/>
            <person name="Charron P."/>
            <person name="Farinelli L."/>
            <person name="Marton T."/>
            <person name="Kruger M."/>
            <person name="Pelin A."/>
            <person name="Brachmann A."/>
            <person name="Corradi N."/>
        </authorList>
    </citation>
    <scope>NUCLEOTIDE SEQUENCE [LARGE SCALE GENOMIC DNA]</scope>
    <source>
        <strain evidence="1 2">C2</strain>
    </source>
</reference>
<reference evidence="1 2" key="2">
    <citation type="submission" date="2017-10" db="EMBL/GenBank/DDBJ databases">
        <title>Extensive intraspecific genome diversity in a model arbuscular mycorrhizal fungus.</title>
        <authorList>
            <person name="Chen E.C.H."/>
            <person name="Morin E."/>
            <person name="Baudet D."/>
            <person name="Noel J."/>
            <person name="Ndikumana S."/>
            <person name="Charron P."/>
            <person name="St-Onge C."/>
            <person name="Giorgi J."/>
            <person name="Grigoriev I.V."/>
            <person name="Roux C."/>
            <person name="Martin F.M."/>
            <person name="Corradi N."/>
        </authorList>
    </citation>
    <scope>NUCLEOTIDE SEQUENCE [LARGE SCALE GENOMIC DNA]</scope>
    <source>
        <strain evidence="1 2">C2</strain>
    </source>
</reference>
<proteinExistence type="predicted"/>
<dbReference type="AlphaFoldDB" id="A0A2N1M7K1"/>
<sequence>MSTNSLLISENEKQLNYPNYWERDSTQWGSVADWDLYFINEMPGSSLDEAHKTLASELEILLNHVNKDSREWCRQKLSRNSLRSVLICCIEMA</sequence>
<comment type="caution">
    <text evidence="1">The sequence shown here is derived from an EMBL/GenBank/DDBJ whole genome shotgun (WGS) entry which is preliminary data.</text>
</comment>
<gene>
    <name evidence="1" type="ORF">RhiirC2_373197</name>
</gene>
<evidence type="ECO:0000313" key="2">
    <source>
        <dbReference type="Proteomes" id="UP000233469"/>
    </source>
</evidence>
<protein>
    <submittedName>
        <fullName evidence="1">Uncharacterized protein</fullName>
    </submittedName>
</protein>
<accession>A0A2N1M7K1</accession>
<organism evidence="1 2">
    <name type="scientific">Rhizophagus irregularis</name>
    <dbReference type="NCBI Taxonomy" id="588596"/>
    <lineage>
        <taxon>Eukaryota</taxon>
        <taxon>Fungi</taxon>
        <taxon>Fungi incertae sedis</taxon>
        <taxon>Mucoromycota</taxon>
        <taxon>Glomeromycotina</taxon>
        <taxon>Glomeromycetes</taxon>
        <taxon>Glomerales</taxon>
        <taxon>Glomeraceae</taxon>
        <taxon>Rhizophagus</taxon>
    </lineage>
</organism>
<name>A0A2N1M7K1_9GLOM</name>
<dbReference type="OrthoDB" id="2402052at2759"/>
<evidence type="ECO:0000313" key="1">
    <source>
        <dbReference type="EMBL" id="PKK57614.1"/>
    </source>
</evidence>
<dbReference type="Proteomes" id="UP000233469">
    <property type="component" value="Unassembled WGS sequence"/>
</dbReference>
<dbReference type="EMBL" id="LLXL01004239">
    <property type="protein sequence ID" value="PKK57614.1"/>
    <property type="molecule type" value="Genomic_DNA"/>
</dbReference>
<dbReference type="VEuPathDB" id="FungiDB:FUN_005591"/>